<sequence>MPQSAETTPPPATPPGEAPDRTAAVPPATHRTVETPGGRIHLVEQGTGPLVLLVHGFPESWYSWRHQLPALAAAGYRAVALDVRGYGRSSKPREVAAYRMLAHVADNAAVVRALGEETAVIAGHDWGSPIAAHSALLRPDVFTAVALLSVPYTPRGATRPTEAFAQIGGAEEFYINYFQEPGRAEAEIEPDVRTWLAGFYAGLSGDAEPTSGPGLFSIPPGGKMSDRFPAGPPGPLSWLTEADLDFYAAEFERTGLTGGLNRYRNVDRDWEDLAAWTGAPLTQPALFIGGEHDATTHWLADAIKAFPRTLPGLSAAHLLDGCGHWVQQERPEEVSRLMADWLRSLPEGVVRVAAQGAAGGRTASPGPGGAAGP</sequence>
<reference evidence="4 5" key="1">
    <citation type="submission" date="2019-12" db="EMBL/GenBank/DDBJ databases">
        <title>Whole genome shotgun sequence of Streptomyces hygroscopicus subsp. glebosus NBRC 13786.</title>
        <authorList>
            <person name="Ichikawa N."/>
            <person name="Kimura A."/>
            <person name="Kitahashi Y."/>
            <person name="Komaki H."/>
            <person name="Tamura T."/>
        </authorList>
    </citation>
    <scope>NUCLEOTIDE SEQUENCE [LARGE SCALE GENOMIC DNA]</scope>
    <source>
        <strain evidence="4 5">NBRC 13786</strain>
    </source>
</reference>
<protein>
    <submittedName>
        <fullName evidence="4">Epoxide hydrolase</fullName>
    </submittedName>
</protein>
<name>A0A640SZG2_9ACTN</name>
<dbReference type="Pfam" id="PF00561">
    <property type="entry name" value="Abhydrolase_1"/>
    <property type="match status" value="1"/>
</dbReference>
<dbReference type="EMBL" id="BLIO01000001">
    <property type="protein sequence ID" value="GFE16829.1"/>
    <property type="molecule type" value="Genomic_DNA"/>
</dbReference>
<evidence type="ECO:0000256" key="1">
    <source>
        <dbReference type="ARBA" id="ARBA00022801"/>
    </source>
</evidence>
<evidence type="ECO:0000313" key="4">
    <source>
        <dbReference type="EMBL" id="GFE16829.1"/>
    </source>
</evidence>
<feature type="compositionally biased region" description="Pro residues" evidence="2">
    <location>
        <begin position="8"/>
        <end position="17"/>
    </location>
</feature>
<dbReference type="Proteomes" id="UP000430079">
    <property type="component" value="Unassembled WGS sequence"/>
</dbReference>
<proteinExistence type="predicted"/>
<feature type="region of interest" description="Disordered" evidence="2">
    <location>
        <begin position="1"/>
        <end position="34"/>
    </location>
</feature>
<dbReference type="InterPro" id="IPR000639">
    <property type="entry name" value="Epox_hydrolase-like"/>
</dbReference>
<dbReference type="InterPro" id="IPR029058">
    <property type="entry name" value="AB_hydrolase_fold"/>
</dbReference>
<accession>A0A640SZG2</accession>
<comment type="caution">
    <text evidence="4">The sequence shown here is derived from an EMBL/GenBank/DDBJ whole genome shotgun (WGS) entry which is preliminary data.</text>
</comment>
<dbReference type="SUPFAM" id="SSF53474">
    <property type="entry name" value="alpha/beta-Hydrolases"/>
    <property type="match status" value="1"/>
</dbReference>
<evidence type="ECO:0000259" key="3">
    <source>
        <dbReference type="Pfam" id="PF00561"/>
    </source>
</evidence>
<keyword evidence="5" id="KW-1185">Reference proteome</keyword>
<feature type="domain" description="AB hydrolase-1" evidence="3">
    <location>
        <begin position="49"/>
        <end position="330"/>
    </location>
</feature>
<dbReference type="AlphaFoldDB" id="A0A640SZG2"/>
<dbReference type="InterPro" id="IPR000073">
    <property type="entry name" value="AB_hydrolase_1"/>
</dbReference>
<evidence type="ECO:0000313" key="5">
    <source>
        <dbReference type="Proteomes" id="UP000430079"/>
    </source>
</evidence>
<dbReference type="RefSeq" id="WP_190146553.1">
    <property type="nucleotide sequence ID" value="NZ_BLIO01000001.1"/>
</dbReference>
<dbReference type="Gene3D" id="3.40.50.1820">
    <property type="entry name" value="alpha/beta hydrolase"/>
    <property type="match status" value="1"/>
</dbReference>
<gene>
    <name evidence="4" type="ORF">Sgleb_48760</name>
</gene>
<dbReference type="PANTHER" id="PTHR43329">
    <property type="entry name" value="EPOXIDE HYDROLASE"/>
    <property type="match status" value="1"/>
</dbReference>
<dbReference type="PRINTS" id="PR00412">
    <property type="entry name" value="EPOXHYDRLASE"/>
</dbReference>
<evidence type="ECO:0000256" key="2">
    <source>
        <dbReference type="SAM" id="MobiDB-lite"/>
    </source>
</evidence>
<organism evidence="4 5">
    <name type="scientific">Streptomyces glebosus</name>
    <dbReference type="NCBI Taxonomy" id="249580"/>
    <lineage>
        <taxon>Bacteria</taxon>
        <taxon>Bacillati</taxon>
        <taxon>Actinomycetota</taxon>
        <taxon>Actinomycetes</taxon>
        <taxon>Kitasatosporales</taxon>
        <taxon>Streptomycetaceae</taxon>
        <taxon>Streptomyces</taxon>
    </lineage>
</organism>
<keyword evidence="1 4" id="KW-0378">Hydrolase</keyword>
<dbReference type="GO" id="GO:0016787">
    <property type="term" value="F:hydrolase activity"/>
    <property type="evidence" value="ECO:0007669"/>
    <property type="project" value="UniProtKB-KW"/>
</dbReference>